<evidence type="ECO:0000313" key="6">
    <source>
        <dbReference type="EMBL" id="KAH7113347.1"/>
    </source>
</evidence>
<comment type="subcellular location">
    <subcellularLocation>
        <location evidence="1">Endomembrane system</location>
        <topology evidence="1">Multi-pass membrane protein</topology>
    </subcellularLocation>
</comment>
<comment type="caution">
    <text evidence="6">The sequence shown here is derived from an EMBL/GenBank/DDBJ whole genome shotgun (WGS) entry which is preliminary data.</text>
</comment>
<dbReference type="Pfam" id="PF09359">
    <property type="entry name" value="VTC"/>
    <property type="match status" value="1"/>
</dbReference>
<dbReference type="PANTHER" id="PTHR46140:SF2">
    <property type="entry name" value="VACUOLAR TRANSPORTER CHAPERONE 3 COMPLEX SUBUNIT 3-RELATED"/>
    <property type="match status" value="1"/>
</dbReference>
<dbReference type="GO" id="GO:0006799">
    <property type="term" value="P:polyphosphate biosynthetic process"/>
    <property type="evidence" value="ECO:0007669"/>
    <property type="project" value="UniProtKB-ARBA"/>
</dbReference>
<keyword evidence="7" id="KW-1185">Reference proteome</keyword>
<dbReference type="OrthoDB" id="6493944at2759"/>
<dbReference type="GO" id="GO:0000329">
    <property type="term" value="C:fungal-type vacuole membrane"/>
    <property type="evidence" value="ECO:0007669"/>
    <property type="project" value="TreeGrafter"/>
</dbReference>
<keyword evidence="2" id="KW-0812">Transmembrane</keyword>
<dbReference type="Proteomes" id="UP000738349">
    <property type="component" value="Unassembled WGS sequence"/>
</dbReference>
<dbReference type="Gene3D" id="3.20.100.30">
    <property type="entry name" value="VTC, catalytic tunnel domain"/>
    <property type="match status" value="1"/>
</dbReference>
<evidence type="ECO:0000256" key="1">
    <source>
        <dbReference type="ARBA" id="ARBA00004127"/>
    </source>
</evidence>
<keyword evidence="3" id="KW-1133">Transmembrane helix</keyword>
<gene>
    <name evidence="6" type="ORF">EDB81DRAFT_893546</name>
</gene>
<evidence type="ECO:0000256" key="4">
    <source>
        <dbReference type="ARBA" id="ARBA00023136"/>
    </source>
</evidence>
<evidence type="ECO:0000259" key="5">
    <source>
        <dbReference type="Pfam" id="PF09359"/>
    </source>
</evidence>
<organism evidence="6 7">
    <name type="scientific">Dactylonectria macrodidyma</name>
    <dbReference type="NCBI Taxonomy" id="307937"/>
    <lineage>
        <taxon>Eukaryota</taxon>
        <taxon>Fungi</taxon>
        <taxon>Dikarya</taxon>
        <taxon>Ascomycota</taxon>
        <taxon>Pezizomycotina</taxon>
        <taxon>Sordariomycetes</taxon>
        <taxon>Hypocreomycetidae</taxon>
        <taxon>Hypocreales</taxon>
        <taxon>Nectriaceae</taxon>
        <taxon>Dactylonectria</taxon>
    </lineage>
</organism>
<dbReference type="InterPro" id="IPR018966">
    <property type="entry name" value="VTC_domain"/>
</dbReference>
<evidence type="ECO:0000313" key="7">
    <source>
        <dbReference type="Proteomes" id="UP000738349"/>
    </source>
</evidence>
<protein>
    <recommendedName>
        <fullName evidence="5">VTC domain-containing protein</fullName>
    </recommendedName>
</protein>
<reference evidence="6" key="1">
    <citation type="journal article" date="2021" name="Nat. Commun.">
        <title>Genetic determinants of endophytism in the Arabidopsis root mycobiome.</title>
        <authorList>
            <person name="Mesny F."/>
            <person name="Miyauchi S."/>
            <person name="Thiergart T."/>
            <person name="Pickel B."/>
            <person name="Atanasova L."/>
            <person name="Karlsson M."/>
            <person name="Huettel B."/>
            <person name="Barry K.W."/>
            <person name="Haridas S."/>
            <person name="Chen C."/>
            <person name="Bauer D."/>
            <person name="Andreopoulos W."/>
            <person name="Pangilinan J."/>
            <person name="LaButti K."/>
            <person name="Riley R."/>
            <person name="Lipzen A."/>
            <person name="Clum A."/>
            <person name="Drula E."/>
            <person name="Henrissat B."/>
            <person name="Kohler A."/>
            <person name="Grigoriev I.V."/>
            <person name="Martin F.M."/>
            <person name="Hacquard S."/>
        </authorList>
    </citation>
    <scope>NUCLEOTIDE SEQUENCE</scope>
    <source>
        <strain evidence="6">MPI-CAGE-AT-0147</strain>
    </source>
</reference>
<dbReference type="AlphaFoldDB" id="A0A9P9D6E6"/>
<feature type="domain" description="VTC" evidence="5">
    <location>
        <begin position="75"/>
        <end position="166"/>
    </location>
</feature>
<evidence type="ECO:0000256" key="2">
    <source>
        <dbReference type="ARBA" id="ARBA00022692"/>
    </source>
</evidence>
<dbReference type="GO" id="GO:0012505">
    <property type="term" value="C:endomembrane system"/>
    <property type="evidence" value="ECO:0007669"/>
    <property type="project" value="UniProtKB-SubCell"/>
</dbReference>
<dbReference type="InterPro" id="IPR051572">
    <property type="entry name" value="VTC_Complex_Subunit"/>
</dbReference>
<dbReference type="InterPro" id="IPR042267">
    <property type="entry name" value="VTC_sf"/>
</dbReference>
<evidence type="ECO:0000256" key="3">
    <source>
        <dbReference type="ARBA" id="ARBA00022989"/>
    </source>
</evidence>
<keyword evidence="4" id="KW-0472">Membrane</keyword>
<name>A0A9P9D6E6_9HYPO</name>
<proteinExistence type="predicted"/>
<dbReference type="PANTHER" id="PTHR46140">
    <property type="entry name" value="VACUOLAR TRANSPORTER CHAPERONE 1-RELATED"/>
    <property type="match status" value="1"/>
</dbReference>
<dbReference type="EMBL" id="JAGMUV010000035">
    <property type="protein sequence ID" value="KAH7113347.1"/>
    <property type="molecule type" value="Genomic_DNA"/>
</dbReference>
<sequence>MSRDSSDLMGSWAVTLRRNQPSSEDGEAHFNYTGFLKIVKKHDCKRGDRYKIRPMMQLSLAQRPFNSEQVYSPLLNKLPVMYFATCQQLEDGGEQLPPLDLETQGGTYNGKRYTAHKVEKASEELDGNDSPAITSLYFDNSEFELYSEEVNRQSEASSLRLRWYGQLGLLK</sequence>
<accession>A0A9P9D6E6</accession>
<dbReference type="GO" id="GO:0033254">
    <property type="term" value="C:vacuolar transporter chaperone complex"/>
    <property type="evidence" value="ECO:0007669"/>
    <property type="project" value="TreeGrafter"/>
</dbReference>